<dbReference type="AlphaFoldDB" id="A0AAW2F528"/>
<dbReference type="EMBL" id="JADYXP020000015">
    <property type="protein sequence ID" value="KAL0109017.1"/>
    <property type="molecule type" value="Genomic_DNA"/>
</dbReference>
<proteinExistence type="predicted"/>
<dbReference type="Proteomes" id="UP001430953">
    <property type="component" value="Unassembled WGS sequence"/>
</dbReference>
<accession>A0AAW2F528</accession>
<keyword evidence="2" id="KW-1185">Reference proteome</keyword>
<name>A0AAW2F528_9HYME</name>
<comment type="caution">
    <text evidence="1">The sequence shown here is derived from an EMBL/GenBank/DDBJ whole genome shotgun (WGS) entry which is preliminary data.</text>
</comment>
<evidence type="ECO:0000313" key="1">
    <source>
        <dbReference type="EMBL" id="KAL0109017.1"/>
    </source>
</evidence>
<reference evidence="1 2" key="1">
    <citation type="submission" date="2023-03" db="EMBL/GenBank/DDBJ databases">
        <title>High recombination rates correlate with genetic variation in Cardiocondyla obscurior ants.</title>
        <authorList>
            <person name="Errbii M."/>
        </authorList>
    </citation>
    <scope>NUCLEOTIDE SEQUENCE [LARGE SCALE GENOMIC DNA]</scope>
    <source>
        <strain evidence="1">Alpha-2009</strain>
        <tissue evidence="1">Whole body</tissue>
    </source>
</reference>
<protein>
    <submittedName>
        <fullName evidence="1">Uncharacterized protein</fullName>
    </submittedName>
</protein>
<evidence type="ECO:0000313" key="2">
    <source>
        <dbReference type="Proteomes" id="UP001430953"/>
    </source>
</evidence>
<gene>
    <name evidence="1" type="ORF">PUN28_014248</name>
</gene>
<sequence>MFKLSVVSLRAIAGELNRGPENSIIGMLVESDSLLISCGCVNCVKSRYLHGPLTFKFVSTTSDLGSSLAPLSLPSACP</sequence>
<organism evidence="1 2">
    <name type="scientific">Cardiocondyla obscurior</name>
    <dbReference type="NCBI Taxonomy" id="286306"/>
    <lineage>
        <taxon>Eukaryota</taxon>
        <taxon>Metazoa</taxon>
        <taxon>Ecdysozoa</taxon>
        <taxon>Arthropoda</taxon>
        <taxon>Hexapoda</taxon>
        <taxon>Insecta</taxon>
        <taxon>Pterygota</taxon>
        <taxon>Neoptera</taxon>
        <taxon>Endopterygota</taxon>
        <taxon>Hymenoptera</taxon>
        <taxon>Apocrita</taxon>
        <taxon>Aculeata</taxon>
        <taxon>Formicoidea</taxon>
        <taxon>Formicidae</taxon>
        <taxon>Myrmicinae</taxon>
        <taxon>Cardiocondyla</taxon>
    </lineage>
</organism>